<organism evidence="2">
    <name type="scientific">Pseudomonas aeruginosa</name>
    <dbReference type="NCBI Taxonomy" id="287"/>
    <lineage>
        <taxon>Bacteria</taxon>
        <taxon>Pseudomonadati</taxon>
        <taxon>Pseudomonadota</taxon>
        <taxon>Gammaproteobacteria</taxon>
        <taxon>Pseudomonadales</taxon>
        <taxon>Pseudomonadaceae</taxon>
        <taxon>Pseudomonas</taxon>
    </lineage>
</organism>
<dbReference type="AlphaFoldDB" id="B3G0Z7"/>
<evidence type="ECO:0000259" key="1">
    <source>
        <dbReference type="Pfam" id="PF11726"/>
    </source>
</evidence>
<reference evidence="2" key="1">
    <citation type="journal article" date="2008" name="Genomics">
        <title>Large-insert genome analysis technology detects structural variation in Pseudomonas aeruginosa clinical strains from cystic fibrosis patients.</title>
        <authorList>
            <person name="Hayden H.S."/>
            <person name="Gillett W."/>
            <person name="Saenphimmachak C."/>
            <person name="Lim R."/>
            <person name="Zhou Y."/>
            <person name="Jacobs M.A."/>
            <person name="Chang J."/>
            <person name="Rohmer L."/>
            <person name="D'Argenio D.A."/>
            <person name="Palmieri A."/>
            <person name="Levy R."/>
            <person name="Haugen E."/>
            <person name="Wong G.K."/>
            <person name="Brittnacher M.J."/>
            <person name="Burns J.L."/>
            <person name="Miller S.I."/>
            <person name="Olson M.V."/>
            <person name="Kaul R."/>
        </authorList>
    </citation>
    <scope>NUCLEOTIDE SEQUENCE</scope>
    <source>
        <strain evidence="2">PACS458</strain>
    </source>
</reference>
<name>B3G0Z7_PSEAI</name>
<gene>
    <name evidence="2" type="ORF">PACL_0064</name>
</gene>
<proteinExistence type="predicted"/>
<accession>B3G0Z7</accession>
<dbReference type="InterPro" id="IPR057271">
    <property type="entry name" value="YagK_YfjJ_C"/>
</dbReference>
<dbReference type="EMBL" id="EU595736">
    <property type="protein sequence ID" value="ACD38709.1"/>
    <property type="molecule type" value="Genomic_DNA"/>
</dbReference>
<evidence type="ECO:0000313" key="2">
    <source>
        <dbReference type="EMBL" id="ACD38709.1"/>
    </source>
</evidence>
<feature type="domain" description="YagK/YfjJ C-terminal" evidence="1">
    <location>
        <begin position="45"/>
        <end position="92"/>
    </location>
</feature>
<protein>
    <recommendedName>
        <fullName evidence="1">YagK/YfjJ C-terminal domain-containing protein</fullName>
    </recommendedName>
</protein>
<sequence length="98" mass="11697">MMLMRKTFLGTYKGLRVNSCPTRELAVYSPILDRIYNQLLSLQSYYSRIMIIRIDLHFPENHDIDHKLENTLISRYLKLLKSDLGSSRWQSHKRFIHG</sequence>
<dbReference type="Pfam" id="PF11726">
    <property type="entry name" value="YagK_YfjJ_C"/>
    <property type="match status" value="1"/>
</dbReference>